<dbReference type="GO" id="GO:0004222">
    <property type="term" value="F:metalloendopeptidase activity"/>
    <property type="evidence" value="ECO:0007669"/>
    <property type="project" value="UniProtKB-UniRule"/>
</dbReference>
<dbReference type="CDD" id="cd00041">
    <property type="entry name" value="CUB"/>
    <property type="match status" value="1"/>
</dbReference>
<evidence type="ECO:0000259" key="12">
    <source>
        <dbReference type="PROSITE" id="PS50234"/>
    </source>
</evidence>
<organism evidence="14 15">
    <name type="scientific">Ridgeia piscesae</name>
    <name type="common">Tubeworm</name>
    <dbReference type="NCBI Taxonomy" id="27915"/>
    <lineage>
        <taxon>Eukaryota</taxon>
        <taxon>Metazoa</taxon>
        <taxon>Spiralia</taxon>
        <taxon>Lophotrochozoa</taxon>
        <taxon>Annelida</taxon>
        <taxon>Polychaeta</taxon>
        <taxon>Sedentaria</taxon>
        <taxon>Canalipalpata</taxon>
        <taxon>Sabellida</taxon>
        <taxon>Siboglinidae</taxon>
        <taxon>Ridgeia</taxon>
    </lineage>
</organism>
<dbReference type="SMART" id="SM00235">
    <property type="entry name" value="ZnMc"/>
    <property type="match status" value="1"/>
</dbReference>
<evidence type="ECO:0000259" key="11">
    <source>
        <dbReference type="PROSITE" id="PS50060"/>
    </source>
</evidence>
<keyword evidence="2 8" id="KW-0479">Metal-binding</keyword>
<keyword evidence="3 8" id="KW-0378">Hydrolase</keyword>
<dbReference type="InterPro" id="IPR001506">
    <property type="entry name" value="Peptidase_M12A"/>
</dbReference>
<feature type="active site" evidence="8">
    <location>
        <position position="139"/>
    </location>
</feature>
<keyword evidence="15" id="KW-1185">Reference proteome</keyword>
<dbReference type="InterPro" id="IPR013320">
    <property type="entry name" value="ConA-like_dom_sf"/>
</dbReference>
<feature type="domain" description="Peptidase M12A" evidence="13">
    <location>
        <begin position="41"/>
        <end position="238"/>
    </location>
</feature>
<dbReference type="Pfam" id="PF00431">
    <property type="entry name" value="CUB"/>
    <property type="match status" value="1"/>
</dbReference>
<name>A0AAD9P6H5_RIDPI</name>
<dbReference type="PRINTS" id="PR00480">
    <property type="entry name" value="ASTACIN"/>
</dbReference>
<evidence type="ECO:0000256" key="2">
    <source>
        <dbReference type="ARBA" id="ARBA00022723"/>
    </source>
</evidence>
<comment type="caution">
    <text evidence="7">Lacks conserved residue(s) required for the propagation of feature annotation.</text>
</comment>
<keyword evidence="5 8" id="KW-0482">Metalloprotease</keyword>
<dbReference type="Pfam" id="PF01400">
    <property type="entry name" value="Astacin"/>
    <property type="match status" value="1"/>
</dbReference>
<evidence type="ECO:0000259" key="10">
    <source>
        <dbReference type="PROSITE" id="PS01180"/>
    </source>
</evidence>
<feature type="domain" description="CUB" evidence="10">
    <location>
        <begin position="285"/>
        <end position="407"/>
    </location>
</feature>
<dbReference type="Gene3D" id="3.40.390.10">
    <property type="entry name" value="Collagenase (Catalytic Domain)"/>
    <property type="match status" value="1"/>
</dbReference>
<dbReference type="PANTHER" id="PTHR10127">
    <property type="entry name" value="DISCOIDIN, CUB, EGF, LAMININ , AND ZINC METALLOPROTEASE DOMAIN CONTAINING"/>
    <property type="match status" value="1"/>
</dbReference>
<dbReference type="CDD" id="cd01450">
    <property type="entry name" value="vWFA_subfamily_ECM"/>
    <property type="match status" value="1"/>
</dbReference>
<dbReference type="InterPro" id="IPR006026">
    <property type="entry name" value="Peptidase_Metallo"/>
</dbReference>
<keyword evidence="6" id="KW-1015">Disulfide bond</keyword>
<dbReference type="SUPFAM" id="SSF55486">
    <property type="entry name" value="Metalloproteases ('zincins'), catalytic domain"/>
    <property type="match status" value="1"/>
</dbReference>
<evidence type="ECO:0000256" key="7">
    <source>
        <dbReference type="PROSITE-ProRule" id="PRU00059"/>
    </source>
</evidence>
<dbReference type="InterPro" id="IPR000998">
    <property type="entry name" value="MAM_dom"/>
</dbReference>
<dbReference type="Gene3D" id="3.40.50.410">
    <property type="entry name" value="von Willebrand factor, type A domain"/>
    <property type="match status" value="1"/>
</dbReference>
<dbReference type="SUPFAM" id="SSF49899">
    <property type="entry name" value="Concanavalin A-like lectins/glucanases"/>
    <property type="match status" value="1"/>
</dbReference>
<dbReference type="InterPro" id="IPR034035">
    <property type="entry name" value="Astacin-like_dom"/>
</dbReference>
<evidence type="ECO:0000313" key="15">
    <source>
        <dbReference type="Proteomes" id="UP001209878"/>
    </source>
</evidence>
<feature type="binding site" evidence="8">
    <location>
        <position position="148"/>
    </location>
    <ligand>
        <name>Zn(2+)</name>
        <dbReference type="ChEBI" id="CHEBI:29105"/>
        <note>catalytic</note>
    </ligand>
</feature>
<dbReference type="GO" id="GO:0016020">
    <property type="term" value="C:membrane"/>
    <property type="evidence" value="ECO:0007669"/>
    <property type="project" value="InterPro"/>
</dbReference>
<evidence type="ECO:0000256" key="5">
    <source>
        <dbReference type="ARBA" id="ARBA00023049"/>
    </source>
</evidence>
<dbReference type="SMART" id="SM00137">
    <property type="entry name" value="MAM"/>
    <property type="match status" value="1"/>
</dbReference>
<dbReference type="SUPFAM" id="SSF53300">
    <property type="entry name" value="vWA-like"/>
    <property type="match status" value="1"/>
</dbReference>
<evidence type="ECO:0000256" key="9">
    <source>
        <dbReference type="RuleBase" id="RU361183"/>
    </source>
</evidence>
<dbReference type="GO" id="GO:0008270">
    <property type="term" value="F:zinc ion binding"/>
    <property type="evidence" value="ECO:0007669"/>
    <property type="project" value="UniProtKB-UniRule"/>
</dbReference>
<feature type="domain" description="MAM" evidence="11">
    <location>
        <begin position="657"/>
        <end position="817"/>
    </location>
</feature>
<dbReference type="AlphaFoldDB" id="A0AAD9P6H5"/>
<dbReference type="GO" id="GO:0006508">
    <property type="term" value="P:proteolysis"/>
    <property type="evidence" value="ECO:0007669"/>
    <property type="project" value="UniProtKB-KW"/>
</dbReference>
<dbReference type="CDD" id="cd04280">
    <property type="entry name" value="ZnMc_astacin_like"/>
    <property type="match status" value="1"/>
</dbReference>
<keyword evidence="1 8" id="KW-0645">Protease</keyword>
<dbReference type="EC" id="3.4.24.-" evidence="9"/>
<evidence type="ECO:0000256" key="8">
    <source>
        <dbReference type="PROSITE-ProRule" id="PRU01211"/>
    </source>
</evidence>
<dbReference type="EMBL" id="JAODUO010000121">
    <property type="protein sequence ID" value="KAK2188835.1"/>
    <property type="molecule type" value="Genomic_DNA"/>
</dbReference>
<dbReference type="PROSITE" id="PS51864">
    <property type="entry name" value="ASTACIN"/>
    <property type="match status" value="1"/>
</dbReference>
<dbReference type="InterPro" id="IPR036465">
    <property type="entry name" value="vWFA_dom_sf"/>
</dbReference>
<evidence type="ECO:0000259" key="13">
    <source>
        <dbReference type="PROSITE" id="PS51864"/>
    </source>
</evidence>
<feature type="binding site" evidence="8">
    <location>
        <position position="142"/>
    </location>
    <ligand>
        <name>Zn(2+)</name>
        <dbReference type="ChEBI" id="CHEBI:29105"/>
        <note>catalytic</note>
    </ligand>
</feature>
<sequence>METGNDRLEDCILLTEEQIDELLELQEEQFFNGGNKRRRKRTIAKGAFRRWSLPIHWKFDGNHADKERKQVRSTLRHWSEQTCVRFSELGVHEHYEGNHIIFTHRSNGCYSYIGKVNLFPQLVNLRSSCFDEFGTPVHEVGHALGLWHEQQRPDRDDVIRILYDKLKYYKSQYIKRPISEVAYVPYNVNSLMHYGPKIGSRDGSNVMETRNPLYQRNMGQRVGLSFLTSKLINFAYCNDTCKTKLPQPCQREGYQDPNHCDRCRCPDGFGGKYCQEVAPPVNGNCGGRFVATYSPQTISTPGYGTVKHYENKQECNWLLSAPANHTVELRFVDDFHLFAHTQGQCYHWVEVHYSKHFGSPGPRFCGTTRPDKTVTSETNEMMLAFRSNYSVIWDSTRRGFKASFVAVPLPGVPRIQFPSSPSQKSTTPAPKTTTTVDPFNAICGPVDLTFLIDSSGSIGKTNWPKMLNFMKKLSSKLTVSPDRARIAVVSFGNKATLHFGLDSHASLKSTEAAIDQIRWKDQWTNTGDALRVMKDQVFKKEHGDRSNAPNVAVLITDGPSNKDSWQTVPAAEAARNAGINIFVIGVGSDIDPMEMKDISGSKDRLTYVWDFDEILKESTLKPMYSKICSLTSTTGMRTTPKPTPSATTEPTGRKISWRCDFEGSAGEGSTCDMVQSREDTFDWTLKKGATPSRPTGPDSAYSGNYYIYIETSNPRRYNDRAIMLFPSFSQESTFCVKFSYHMFGFHINELQLAKRSSSGHISKVWSMVGEKGNRWLSAAINVELTSSDQLAFVGIRGREYSGDIALDNIRVDSGSCH</sequence>
<dbReference type="InterPro" id="IPR035914">
    <property type="entry name" value="Sperma_CUB_dom_sf"/>
</dbReference>
<dbReference type="CDD" id="cd06263">
    <property type="entry name" value="MAM"/>
    <property type="match status" value="1"/>
</dbReference>
<dbReference type="PROSITE" id="PS01180">
    <property type="entry name" value="CUB"/>
    <property type="match status" value="1"/>
</dbReference>
<evidence type="ECO:0000313" key="14">
    <source>
        <dbReference type="EMBL" id="KAK2188835.1"/>
    </source>
</evidence>
<dbReference type="SMART" id="SM00327">
    <property type="entry name" value="VWA"/>
    <property type="match status" value="1"/>
</dbReference>
<dbReference type="PROSITE" id="PS50234">
    <property type="entry name" value="VWFA"/>
    <property type="match status" value="1"/>
</dbReference>
<evidence type="ECO:0000256" key="6">
    <source>
        <dbReference type="ARBA" id="ARBA00023157"/>
    </source>
</evidence>
<dbReference type="Gene3D" id="2.60.120.200">
    <property type="match status" value="1"/>
</dbReference>
<evidence type="ECO:0000256" key="1">
    <source>
        <dbReference type="ARBA" id="ARBA00022670"/>
    </source>
</evidence>
<dbReference type="Proteomes" id="UP001209878">
    <property type="component" value="Unassembled WGS sequence"/>
</dbReference>
<accession>A0AAD9P6H5</accession>
<dbReference type="InterPro" id="IPR002035">
    <property type="entry name" value="VWF_A"/>
</dbReference>
<evidence type="ECO:0000256" key="3">
    <source>
        <dbReference type="ARBA" id="ARBA00022801"/>
    </source>
</evidence>
<protein>
    <recommendedName>
        <fullName evidence="9">Metalloendopeptidase</fullName>
        <ecNumber evidence="9">3.4.24.-</ecNumber>
    </recommendedName>
</protein>
<dbReference type="SUPFAM" id="SSF49854">
    <property type="entry name" value="Spermadhesin, CUB domain"/>
    <property type="match status" value="1"/>
</dbReference>
<dbReference type="InterPro" id="IPR000859">
    <property type="entry name" value="CUB_dom"/>
</dbReference>
<evidence type="ECO:0000256" key="4">
    <source>
        <dbReference type="ARBA" id="ARBA00022833"/>
    </source>
</evidence>
<dbReference type="PRINTS" id="PR00453">
    <property type="entry name" value="VWFADOMAIN"/>
</dbReference>
<feature type="domain" description="VWFA" evidence="12">
    <location>
        <begin position="447"/>
        <end position="627"/>
    </location>
</feature>
<comment type="caution">
    <text evidence="14">The sequence shown here is derived from an EMBL/GenBank/DDBJ whole genome shotgun (WGS) entry which is preliminary data.</text>
</comment>
<comment type="cofactor">
    <cofactor evidence="8 9">
        <name>Zn(2+)</name>
        <dbReference type="ChEBI" id="CHEBI:29105"/>
    </cofactor>
    <text evidence="8 9">Binds 1 zinc ion per subunit.</text>
</comment>
<dbReference type="Gene3D" id="2.60.120.290">
    <property type="entry name" value="Spermadhesin, CUB domain"/>
    <property type="match status" value="1"/>
</dbReference>
<dbReference type="Pfam" id="PF00629">
    <property type="entry name" value="MAM"/>
    <property type="match status" value="1"/>
</dbReference>
<gene>
    <name evidence="14" type="ORF">NP493_122g04028</name>
</gene>
<proteinExistence type="predicted"/>
<dbReference type="InterPro" id="IPR024079">
    <property type="entry name" value="MetalloPept_cat_dom_sf"/>
</dbReference>
<keyword evidence="4 8" id="KW-0862">Zinc</keyword>
<dbReference type="PROSITE" id="PS50060">
    <property type="entry name" value="MAM_2"/>
    <property type="match status" value="1"/>
</dbReference>
<dbReference type="Pfam" id="PF00092">
    <property type="entry name" value="VWA"/>
    <property type="match status" value="1"/>
</dbReference>
<dbReference type="PANTHER" id="PTHR10127:SF813">
    <property type="entry name" value="ZINC METALLOPROTEINASE DPY-31"/>
    <property type="match status" value="1"/>
</dbReference>
<dbReference type="SMART" id="SM00042">
    <property type="entry name" value="CUB"/>
    <property type="match status" value="1"/>
</dbReference>
<feature type="binding site" evidence="8">
    <location>
        <position position="138"/>
    </location>
    <ligand>
        <name>Zn(2+)</name>
        <dbReference type="ChEBI" id="CHEBI:29105"/>
        <note>catalytic</note>
    </ligand>
</feature>
<reference evidence="14" key="1">
    <citation type="journal article" date="2023" name="Mol. Biol. Evol.">
        <title>Third-Generation Sequencing Reveals the Adaptive Role of the Epigenome in Three Deep-Sea Polychaetes.</title>
        <authorList>
            <person name="Perez M."/>
            <person name="Aroh O."/>
            <person name="Sun Y."/>
            <person name="Lan Y."/>
            <person name="Juniper S.K."/>
            <person name="Young C.R."/>
            <person name="Angers B."/>
            <person name="Qian P.Y."/>
        </authorList>
    </citation>
    <scope>NUCLEOTIDE SEQUENCE</scope>
    <source>
        <strain evidence="14">R07B-5</strain>
    </source>
</reference>